<evidence type="ECO:0000313" key="2">
    <source>
        <dbReference type="EMBL" id="RZT36386.1"/>
    </source>
</evidence>
<dbReference type="CDD" id="cd18722">
    <property type="entry name" value="PIN_NicB-like"/>
    <property type="match status" value="1"/>
</dbReference>
<name>A0A4Q7RRQ1_9BURK</name>
<keyword evidence="3" id="KW-1185">Reference proteome</keyword>
<feature type="domain" description="NYN" evidence="1">
    <location>
        <begin position="121"/>
        <end position="195"/>
    </location>
</feature>
<dbReference type="EMBL" id="SGXM01000005">
    <property type="protein sequence ID" value="RZT36386.1"/>
    <property type="molecule type" value="Genomic_DNA"/>
</dbReference>
<dbReference type="AlphaFoldDB" id="A0A4Q7RRQ1"/>
<evidence type="ECO:0000313" key="3">
    <source>
        <dbReference type="Proteomes" id="UP000291078"/>
    </source>
</evidence>
<dbReference type="Pfam" id="PF01936">
    <property type="entry name" value="NYN"/>
    <property type="match status" value="1"/>
</dbReference>
<gene>
    <name evidence="2" type="ORF">EV147_3705</name>
</gene>
<protein>
    <submittedName>
        <fullName evidence="2">NYN domain-containing protein</fullName>
    </submittedName>
</protein>
<dbReference type="Gene3D" id="3.40.50.1010">
    <property type="entry name" value="5'-nuclease"/>
    <property type="match status" value="1"/>
</dbReference>
<reference evidence="2 3" key="1">
    <citation type="journal article" date="2015" name="Stand. Genomic Sci.">
        <title>Genomic Encyclopedia of Bacterial and Archaeal Type Strains, Phase III: the genomes of soil and plant-associated and newly described type strains.</title>
        <authorList>
            <person name="Whitman W.B."/>
            <person name="Woyke T."/>
            <person name="Klenk H.P."/>
            <person name="Zhou Y."/>
            <person name="Lilburn T.G."/>
            <person name="Beck B.J."/>
            <person name="De Vos P."/>
            <person name="Vandamme P."/>
            <person name="Eisen J.A."/>
            <person name="Garrity G."/>
            <person name="Hugenholtz P."/>
            <person name="Kyrpides N.C."/>
        </authorList>
    </citation>
    <scope>NUCLEOTIDE SEQUENCE [LARGE SCALE GENOMIC DNA]</scope>
    <source>
        <strain evidence="2 3">ASC-9842</strain>
    </source>
</reference>
<dbReference type="OrthoDB" id="9794137at2"/>
<dbReference type="GO" id="GO:0004540">
    <property type="term" value="F:RNA nuclease activity"/>
    <property type="evidence" value="ECO:0007669"/>
    <property type="project" value="InterPro"/>
</dbReference>
<dbReference type="Proteomes" id="UP000291078">
    <property type="component" value="Unassembled WGS sequence"/>
</dbReference>
<dbReference type="InterPro" id="IPR021139">
    <property type="entry name" value="NYN"/>
</dbReference>
<organism evidence="2 3">
    <name type="scientific">Cupriavidus agavae</name>
    <dbReference type="NCBI Taxonomy" id="1001822"/>
    <lineage>
        <taxon>Bacteria</taxon>
        <taxon>Pseudomonadati</taxon>
        <taxon>Pseudomonadota</taxon>
        <taxon>Betaproteobacteria</taxon>
        <taxon>Burkholderiales</taxon>
        <taxon>Burkholderiaceae</taxon>
        <taxon>Cupriavidus</taxon>
    </lineage>
</organism>
<comment type="caution">
    <text evidence="2">The sequence shown here is derived from an EMBL/GenBank/DDBJ whole genome shotgun (WGS) entry which is preliminary data.</text>
</comment>
<evidence type="ECO:0000259" key="1">
    <source>
        <dbReference type="Pfam" id="PF01936"/>
    </source>
</evidence>
<dbReference type="RefSeq" id="WP_130392667.1">
    <property type="nucleotide sequence ID" value="NZ_SGXM01000005.1"/>
</dbReference>
<proteinExistence type="predicted"/>
<accession>A0A4Q7RRQ1</accession>
<sequence>MPTGILIDGAFFIKRYRDIYPSQAYDAAHAANCAYRWALAHLEEPWEGAIVSRDLYRIFFYDCPPLEKKLHNPISKRAIAFGVSEEAVFRRALHAELRCKRKVAVRLGHLSSDTSWTIQPARIQELLKRRIGVDDLRESDVRVVTRQKGVDMRIGLDVSSLAFKRQVRQIVLIAGDADFIPAAKLARREGVDFIVDTMWQGLPKGLEEHVDGVRSTCPEPPRKKCGSAGVHSWLSPAAWPWPISPTSLTR</sequence>